<organism evidence="2 3">
    <name type="scientific">Ophiocordyceps sinensis (strain Co18 / CGMCC 3.14243)</name>
    <name type="common">Yarsagumba caterpillar fungus</name>
    <name type="synonym">Hirsutella sinensis</name>
    <dbReference type="NCBI Taxonomy" id="911162"/>
    <lineage>
        <taxon>Eukaryota</taxon>
        <taxon>Fungi</taxon>
        <taxon>Dikarya</taxon>
        <taxon>Ascomycota</taxon>
        <taxon>Pezizomycotina</taxon>
        <taxon>Sordariomycetes</taxon>
        <taxon>Hypocreomycetidae</taxon>
        <taxon>Hypocreales</taxon>
        <taxon>Ophiocordycipitaceae</taxon>
        <taxon>Ophiocordyceps</taxon>
    </lineage>
</organism>
<accession>T5A8G6</accession>
<evidence type="ECO:0000256" key="1">
    <source>
        <dbReference type="SAM" id="MobiDB-lite"/>
    </source>
</evidence>
<reference evidence="2 3" key="1">
    <citation type="journal article" date="2013" name="Chin. Sci. Bull.">
        <title>Genome survey uncovers the secrets of sex and lifestyle in caterpillar fungus.</title>
        <authorList>
            <person name="Hu X."/>
            <person name="Zhang Y."/>
            <person name="Xiao G."/>
            <person name="Zheng P."/>
            <person name="Xia Y."/>
            <person name="Zhang X."/>
            <person name="St Leger R.J."/>
            <person name="Liu X."/>
            <person name="Wang C."/>
        </authorList>
    </citation>
    <scope>NUCLEOTIDE SEQUENCE [LARGE SCALE GENOMIC DNA]</scope>
    <source>
        <strain evidence="3">Co18 / CGMCC 3.14243</strain>
        <tissue evidence="2">Fruit-body</tissue>
    </source>
</reference>
<sequence>MSLCNTIQGGEAETNGSEGNGAGNGETANGGQEEQRGEHAEYEAVQANAGGEPNREEIAAL</sequence>
<dbReference type="HOGENOM" id="CLU_2923239_0_0_1"/>
<feature type="compositionally biased region" description="Basic and acidic residues" evidence="1">
    <location>
        <begin position="33"/>
        <end position="42"/>
    </location>
</feature>
<evidence type="ECO:0000313" key="3">
    <source>
        <dbReference type="Proteomes" id="UP000019374"/>
    </source>
</evidence>
<name>T5A8G6_OPHSC</name>
<protein>
    <submittedName>
        <fullName evidence="2">Uncharacterized protein</fullName>
    </submittedName>
</protein>
<evidence type="ECO:0000313" key="2">
    <source>
        <dbReference type="EMBL" id="EQK98107.1"/>
    </source>
</evidence>
<gene>
    <name evidence="2" type="ORF">OCS_06179</name>
</gene>
<feature type="region of interest" description="Disordered" evidence="1">
    <location>
        <begin position="1"/>
        <end position="61"/>
    </location>
</feature>
<proteinExistence type="predicted"/>
<dbReference type="Proteomes" id="UP000019374">
    <property type="component" value="Unassembled WGS sequence"/>
</dbReference>
<dbReference type="EMBL" id="KE655588">
    <property type="protein sequence ID" value="EQK98107.1"/>
    <property type="molecule type" value="Genomic_DNA"/>
</dbReference>
<dbReference type="AlphaFoldDB" id="T5A8G6"/>